<evidence type="ECO:0000313" key="2">
    <source>
        <dbReference type="Proteomes" id="UP000198736"/>
    </source>
</evidence>
<dbReference type="InterPro" id="IPR016024">
    <property type="entry name" value="ARM-type_fold"/>
</dbReference>
<dbReference type="SUPFAM" id="SSF48371">
    <property type="entry name" value="ARM repeat"/>
    <property type="match status" value="1"/>
</dbReference>
<dbReference type="EMBL" id="CZPZ01000017">
    <property type="protein sequence ID" value="CUS36503.1"/>
    <property type="molecule type" value="Genomic_DNA"/>
</dbReference>
<organism evidence="1 2">
    <name type="scientific">Candidatus Nitrospira nitrificans</name>
    <dbReference type="NCBI Taxonomy" id="1742973"/>
    <lineage>
        <taxon>Bacteria</taxon>
        <taxon>Pseudomonadati</taxon>
        <taxon>Nitrospirota</taxon>
        <taxon>Nitrospiria</taxon>
        <taxon>Nitrospirales</taxon>
        <taxon>Nitrospiraceae</taxon>
        <taxon>Nitrospira</taxon>
    </lineage>
</organism>
<name>A0A0S4LFY2_9BACT</name>
<keyword evidence="2" id="KW-1185">Reference proteome</keyword>
<proteinExistence type="predicted"/>
<dbReference type="Gene3D" id="1.25.10.10">
    <property type="entry name" value="Leucine-rich Repeat Variant"/>
    <property type="match status" value="1"/>
</dbReference>
<dbReference type="AlphaFoldDB" id="A0A0S4LFY2"/>
<accession>A0A0S4LFY2</accession>
<dbReference type="InterPro" id="IPR011989">
    <property type="entry name" value="ARM-like"/>
</dbReference>
<gene>
    <name evidence="1" type="ORF">COMA2_240002</name>
</gene>
<reference evidence="2" key="1">
    <citation type="submission" date="2015-10" db="EMBL/GenBank/DDBJ databases">
        <authorList>
            <person name="Luecker S."/>
            <person name="Luecker S."/>
        </authorList>
    </citation>
    <scope>NUCLEOTIDE SEQUENCE [LARGE SCALE GENOMIC DNA]</scope>
</reference>
<sequence>MARALASPDIWVRLNALETWVCRNERSVVNPLIPALDDPNELVRNRAMQLIEEDWIAEQVILSK</sequence>
<evidence type="ECO:0008006" key="3">
    <source>
        <dbReference type="Google" id="ProtNLM"/>
    </source>
</evidence>
<dbReference type="Proteomes" id="UP000198736">
    <property type="component" value="Unassembled WGS sequence"/>
</dbReference>
<evidence type="ECO:0000313" key="1">
    <source>
        <dbReference type="EMBL" id="CUS36503.1"/>
    </source>
</evidence>
<protein>
    <recommendedName>
        <fullName evidence="3">HEAT repeat domain-containing protein</fullName>
    </recommendedName>
</protein>